<evidence type="ECO:0000256" key="1">
    <source>
        <dbReference type="ARBA" id="ARBA00004127"/>
    </source>
</evidence>
<dbReference type="PRINTS" id="PR01036">
    <property type="entry name" value="TCRTETB"/>
</dbReference>
<evidence type="ECO:0000256" key="4">
    <source>
        <dbReference type="ARBA" id="ARBA00022692"/>
    </source>
</evidence>
<comment type="caution">
    <text evidence="9">The sequence shown here is derived from an EMBL/GenBank/DDBJ whole genome shotgun (WGS) entry which is preliminary data.</text>
</comment>
<keyword evidence="6 7" id="KW-0472">Membrane</keyword>
<feature type="transmembrane region" description="Helical" evidence="7">
    <location>
        <begin position="39"/>
        <end position="57"/>
    </location>
</feature>
<protein>
    <recommendedName>
        <fullName evidence="8">Major facilitator superfamily (MFS) profile domain-containing protein</fullName>
    </recommendedName>
</protein>
<dbReference type="InterPro" id="IPR011701">
    <property type="entry name" value="MFS"/>
</dbReference>
<dbReference type="AlphaFoldDB" id="A0A8H7PNF4"/>
<feature type="transmembrane region" description="Helical" evidence="7">
    <location>
        <begin position="261"/>
        <end position="283"/>
    </location>
</feature>
<name>A0A8H7PNF4_MORIS</name>
<keyword evidence="5 7" id="KW-1133">Transmembrane helix</keyword>
<dbReference type="GO" id="GO:0012505">
    <property type="term" value="C:endomembrane system"/>
    <property type="evidence" value="ECO:0007669"/>
    <property type="project" value="UniProtKB-SubCell"/>
</dbReference>
<sequence>MSEFKPDEESTIGNKDFAAVSLEKSRVNLLDDWQRPTGLTFYLIYAGLALSVLLAALDQTIVSTALPSIASQFNSAYEIGWVGISYMLTNTCFQPLYGKFADIFGRKPLFLFSVCIFLVGSIVSGASQSMIMLIVFRAVQGIGGGGILSLVLIIVSDLVSLRERGKYQGIIGASFGISSVIGPLLGGAFTDRASWRWCFYVNIPFGVATLVIISVFLKMPRPKDSIRHKLKRIDYAGSLILIATTILILLPLQWGGNQYAWNSPLVIALFCVGGAFLIALFMVEAKYAKEPILPGYLLKRRTPLAICVVQFFFGMNFFGGAVYYTPIYFQIARGESATASGLEMLPMVLAVVICSILSGLTASYTGYVRPFVWFGLAIQCIGGGLLTLLELDSNRGQLIGYLLVIGVGCGLCMQSVLLCAQSSVEPKDIAVITGISSFFRTVGGAFGIAIFGTIYQNHLINQLHSMNLMIPPEVLAQNFELVKSLPEPLRLQVQEAFVTALDKMRIAIIPFAGIGLFASLFIEHFELRKGPTANMNTPPISDSLNTEEESKWNGDSCEDVVEKNRKKDEIYEMTVS</sequence>
<dbReference type="PROSITE" id="PS50850">
    <property type="entry name" value="MFS"/>
    <property type="match status" value="1"/>
</dbReference>
<keyword evidence="3" id="KW-0813">Transport</keyword>
<dbReference type="PANTHER" id="PTHR23501">
    <property type="entry name" value="MAJOR FACILITATOR SUPERFAMILY"/>
    <property type="match status" value="1"/>
</dbReference>
<feature type="transmembrane region" description="Helical" evidence="7">
    <location>
        <begin position="429"/>
        <end position="455"/>
    </location>
</feature>
<feature type="transmembrane region" description="Helical" evidence="7">
    <location>
        <begin position="167"/>
        <end position="185"/>
    </location>
</feature>
<dbReference type="OrthoDB" id="10021397at2759"/>
<dbReference type="Pfam" id="PF07690">
    <property type="entry name" value="MFS_1"/>
    <property type="match status" value="1"/>
</dbReference>
<dbReference type="CDD" id="cd17502">
    <property type="entry name" value="MFS_Azr1_MDR_like"/>
    <property type="match status" value="1"/>
</dbReference>
<dbReference type="Gene3D" id="1.20.1250.20">
    <property type="entry name" value="MFS general substrate transporter like domains"/>
    <property type="match status" value="1"/>
</dbReference>
<evidence type="ECO:0000256" key="6">
    <source>
        <dbReference type="ARBA" id="ARBA00023136"/>
    </source>
</evidence>
<evidence type="ECO:0000256" key="7">
    <source>
        <dbReference type="SAM" id="Phobius"/>
    </source>
</evidence>
<dbReference type="FunFam" id="1.20.1720.10:FF:000013">
    <property type="entry name" value="Related to multidrug resistance proteins"/>
    <property type="match status" value="1"/>
</dbReference>
<accession>A0A8H7PNF4</accession>
<dbReference type="Proteomes" id="UP000654370">
    <property type="component" value="Unassembled WGS sequence"/>
</dbReference>
<feature type="transmembrane region" description="Helical" evidence="7">
    <location>
        <begin position="109"/>
        <end position="128"/>
    </location>
</feature>
<dbReference type="InterPro" id="IPR036259">
    <property type="entry name" value="MFS_trans_sf"/>
</dbReference>
<evidence type="ECO:0000256" key="2">
    <source>
        <dbReference type="ARBA" id="ARBA00008335"/>
    </source>
</evidence>
<dbReference type="EMBL" id="JAEPQZ010000009">
    <property type="protein sequence ID" value="KAG2176965.1"/>
    <property type="molecule type" value="Genomic_DNA"/>
</dbReference>
<evidence type="ECO:0000313" key="9">
    <source>
        <dbReference type="EMBL" id="KAG2176965.1"/>
    </source>
</evidence>
<dbReference type="InterPro" id="IPR020846">
    <property type="entry name" value="MFS_dom"/>
</dbReference>
<evidence type="ECO:0000256" key="5">
    <source>
        <dbReference type="ARBA" id="ARBA00022989"/>
    </source>
</evidence>
<feature type="domain" description="Major facilitator superfamily (MFS) profile" evidence="8">
    <location>
        <begin position="44"/>
        <end position="530"/>
    </location>
</feature>
<reference evidence="9" key="1">
    <citation type="submission" date="2020-12" db="EMBL/GenBank/DDBJ databases">
        <title>Metabolic potential, ecology and presence of endohyphal bacteria is reflected in genomic diversity of Mucoromycotina.</title>
        <authorList>
            <person name="Muszewska A."/>
            <person name="Okrasinska A."/>
            <person name="Steczkiewicz K."/>
            <person name="Drgas O."/>
            <person name="Orlowska M."/>
            <person name="Perlinska-Lenart U."/>
            <person name="Aleksandrzak-Piekarczyk T."/>
            <person name="Szatraj K."/>
            <person name="Zielenkiewicz U."/>
            <person name="Pilsyk S."/>
            <person name="Malc E."/>
            <person name="Mieczkowski P."/>
            <person name="Kruszewska J.S."/>
            <person name="Biernat P."/>
            <person name="Pawlowska J."/>
        </authorList>
    </citation>
    <scope>NUCLEOTIDE SEQUENCE</scope>
    <source>
        <strain evidence="9">WA0000067209</strain>
    </source>
</reference>
<keyword evidence="10" id="KW-1185">Reference proteome</keyword>
<dbReference type="PANTHER" id="PTHR23501:SF191">
    <property type="entry name" value="VACUOLAR BASIC AMINO ACID TRANSPORTER 4"/>
    <property type="match status" value="1"/>
</dbReference>
<feature type="transmembrane region" description="Helical" evidence="7">
    <location>
        <begin position="344"/>
        <end position="364"/>
    </location>
</feature>
<feature type="transmembrane region" description="Helical" evidence="7">
    <location>
        <begin position="504"/>
        <end position="522"/>
    </location>
</feature>
<comment type="similarity">
    <text evidence="2">Belongs to the major facilitator superfamily.</text>
</comment>
<feature type="transmembrane region" description="Helical" evidence="7">
    <location>
        <begin position="197"/>
        <end position="217"/>
    </location>
</feature>
<evidence type="ECO:0000256" key="3">
    <source>
        <dbReference type="ARBA" id="ARBA00022448"/>
    </source>
</evidence>
<evidence type="ECO:0000313" key="10">
    <source>
        <dbReference type="Proteomes" id="UP000654370"/>
    </source>
</evidence>
<comment type="subcellular location">
    <subcellularLocation>
        <location evidence="1">Endomembrane system</location>
        <topology evidence="1">Multi-pass membrane protein</topology>
    </subcellularLocation>
</comment>
<feature type="transmembrane region" description="Helical" evidence="7">
    <location>
        <begin position="134"/>
        <end position="155"/>
    </location>
</feature>
<dbReference type="GO" id="GO:0022857">
    <property type="term" value="F:transmembrane transporter activity"/>
    <property type="evidence" value="ECO:0007669"/>
    <property type="project" value="InterPro"/>
</dbReference>
<evidence type="ECO:0000259" key="8">
    <source>
        <dbReference type="PROSITE" id="PS50850"/>
    </source>
</evidence>
<gene>
    <name evidence="9" type="ORF">INT43_007619</name>
</gene>
<keyword evidence="4 7" id="KW-0812">Transmembrane</keyword>
<feature type="transmembrane region" description="Helical" evidence="7">
    <location>
        <begin position="238"/>
        <end position="255"/>
    </location>
</feature>
<proteinExistence type="inferred from homology"/>
<feature type="transmembrane region" description="Helical" evidence="7">
    <location>
        <begin position="371"/>
        <end position="389"/>
    </location>
</feature>
<dbReference type="GO" id="GO:0005886">
    <property type="term" value="C:plasma membrane"/>
    <property type="evidence" value="ECO:0007669"/>
    <property type="project" value="TreeGrafter"/>
</dbReference>
<dbReference type="SUPFAM" id="SSF103473">
    <property type="entry name" value="MFS general substrate transporter"/>
    <property type="match status" value="1"/>
</dbReference>
<organism evidence="9 10">
    <name type="scientific">Mortierella isabellina</name>
    <name type="common">Filamentous fungus</name>
    <name type="synonym">Umbelopsis isabellina</name>
    <dbReference type="NCBI Taxonomy" id="91625"/>
    <lineage>
        <taxon>Eukaryota</taxon>
        <taxon>Fungi</taxon>
        <taxon>Fungi incertae sedis</taxon>
        <taxon>Mucoromycota</taxon>
        <taxon>Mucoromycotina</taxon>
        <taxon>Umbelopsidomycetes</taxon>
        <taxon>Umbelopsidales</taxon>
        <taxon>Umbelopsidaceae</taxon>
        <taxon>Umbelopsis</taxon>
    </lineage>
</organism>
<feature type="transmembrane region" description="Helical" evidence="7">
    <location>
        <begin position="401"/>
        <end position="420"/>
    </location>
</feature>
<dbReference type="Gene3D" id="1.20.1720.10">
    <property type="entry name" value="Multidrug resistance protein D"/>
    <property type="match status" value="1"/>
</dbReference>
<feature type="transmembrane region" description="Helical" evidence="7">
    <location>
        <begin position="304"/>
        <end position="324"/>
    </location>
</feature>